<feature type="region of interest" description="Disordered" evidence="1">
    <location>
        <begin position="201"/>
        <end position="227"/>
    </location>
</feature>
<name>A0AAD3RZB8_NEPGR</name>
<dbReference type="InterPro" id="IPR043129">
    <property type="entry name" value="ATPase_NBD"/>
</dbReference>
<feature type="region of interest" description="Disordered" evidence="1">
    <location>
        <begin position="400"/>
        <end position="477"/>
    </location>
</feature>
<dbReference type="EMBL" id="BSYO01000003">
    <property type="protein sequence ID" value="GMH01477.1"/>
    <property type="molecule type" value="Genomic_DNA"/>
</dbReference>
<dbReference type="FunFam" id="3.90.640.10:FF:000026">
    <property type="entry name" value="Actin-related protein 7"/>
    <property type="match status" value="1"/>
</dbReference>
<comment type="caution">
    <text evidence="3">The sequence shown here is derived from an EMBL/GenBank/DDBJ whole genome shotgun (WGS) entry which is preliminary data.</text>
</comment>
<dbReference type="InterPro" id="IPR019448">
    <property type="entry name" value="NT-C2"/>
</dbReference>
<evidence type="ECO:0000313" key="4">
    <source>
        <dbReference type="Proteomes" id="UP001279734"/>
    </source>
</evidence>
<gene>
    <name evidence="3" type="ORF">Nepgr_003316</name>
</gene>
<proteinExistence type="predicted"/>
<dbReference type="PANTHER" id="PTHR34452">
    <property type="entry name" value="MYOSIN HEAVY CHAIN-RELATED PROTEIN"/>
    <property type="match status" value="1"/>
</dbReference>
<reference evidence="3" key="1">
    <citation type="submission" date="2023-05" db="EMBL/GenBank/DDBJ databases">
        <title>Nepenthes gracilis genome sequencing.</title>
        <authorList>
            <person name="Fukushima K."/>
        </authorList>
    </citation>
    <scope>NUCLEOTIDE SEQUENCE</scope>
    <source>
        <strain evidence="3">SING2019-196</strain>
    </source>
</reference>
<dbReference type="InterPro" id="IPR004000">
    <property type="entry name" value="Actin"/>
</dbReference>
<protein>
    <recommendedName>
        <fullName evidence="2">C2 NT-type domain-containing protein</fullName>
    </recommendedName>
</protein>
<dbReference type="Gene3D" id="3.90.640.10">
    <property type="entry name" value="Actin, Chain A, domain 4"/>
    <property type="match status" value="1"/>
</dbReference>
<evidence type="ECO:0000259" key="2">
    <source>
        <dbReference type="PROSITE" id="PS51840"/>
    </source>
</evidence>
<dbReference type="SUPFAM" id="SSF53067">
    <property type="entry name" value="Actin-like ATPase domain"/>
    <property type="match status" value="1"/>
</dbReference>
<accession>A0AAD3RZB8</accession>
<dbReference type="AlphaFoldDB" id="A0AAD3RZB8"/>
<feature type="region of interest" description="Disordered" evidence="1">
    <location>
        <begin position="560"/>
        <end position="580"/>
    </location>
</feature>
<evidence type="ECO:0000313" key="3">
    <source>
        <dbReference type="EMBL" id="GMH01477.1"/>
    </source>
</evidence>
<dbReference type="Pfam" id="PF10358">
    <property type="entry name" value="NT-C2"/>
    <property type="match status" value="1"/>
</dbReference>
<evidence type="ECO:0000256" key="1">
    <source>
        <dbReference type="SAM" id="MobiDB-lite"/>
    </source>
</evidence>
<dbReference type="PROSITE" id="PS51840">
    <property type="entry name" value="C2_NT"/>
    <property type="match status" value="1"/>
</dbReference>
<keyword evidence="4" id="KW-1185">Reference proteome</keyword>
<dbReference type="Pfam" id="PF00022">
    <property type="entry name" value="Actin"/>
    <property type="match status" value="1"/>
</dbReference>
<feature type="compositionally biased region" description="Polar residues" evidence="1">
    <location>
        <begin position="201"/>
        <end position="216"/>
    </location>
</feature>
<feature type="domain" description="C2 NT-type" evidence="2">
    <location>
        <begin position="255"/>
        <end position="397"/>
    </location>
</feature>
<organism evidence="3 4">
    <name type="scientific">Nepenthes gracilis</name>
    <name type="common">Slender pitcher plant</name>
    <dbReference type="NCBI Taxonomy" id="150966"/>
    <lineage>
        <taxon>Eukaryota</taxon>
        <taxon>Viridiplantae</taxon>
        <taxon>Streptophyta</taxon>
        <taxon>Embryophyta</taxon>
        <taxon>Tracheophyta</taxon>
        <taxon>Spermatophyta</taxon>
        <taxon>Magnoliopsida</taxon>
        <taxon>eudicotyledons</taxon>
        <taxon>Gunneridae</taxon>
        <taxon>Pentapetalae</taxon>
        <taxon>Caryophyllales</taxon>
        <taxon>Nepenthaceae</taxon>
        <taxon>Nepenthes</taxon>
    </lineage>
</organism>
<feature type="compositionally biased region" description="Low complexity" evidence="1">
    <location>
        <begin position="457"/>
        <end position="475"/>
    </location>
</feature>
<dbReference type="Proteomes" id="UP001279734">
    <property type="component" value="Unassembled WGS sequence"/>
</dbReference>
<feature type="compositionally biased region" description="Basic and acidic residues" evidence="1">
    <location>
        <begin position="400"/>
        <end position="412"/>
    </location>
</feature>
<dbReference type="PANTHER" id="PTHR34452:SF7">
    <property type="entry name" value="MYOSIN HEAVY CHAIN-RELATED PROTEIN"/>
    <property type="match status" value="1"/>
</dbReference>
<sequence length="644" mass="70039">MVGDDCVGTKSSSRSLHRFYLSGNALKASGGMELWVLVLAPTAFFSLAPWNGKDRARREHLGAIDDVEKLKEQYAFCAEDEAAYEKTKQSCPNEKHTLPDGQVITIGRERYTVGEALFQPSILGLEANGLVEQLVHCILSVSSENHRQLLENTVLCGATSSMAGFENRFQKEAYLSPSAIHPTVVKFSKEEEFVDPQENCSSIQVDSDPYSDSISQFGPARDPHNFEIPSDLSYDEKDESYYLTPIGALGPLGGGLSEETLAIAVATVTQFHHVEDPGDPDNDGQIGGKALVLSVIPATNGKPTAIIEKSTIRDGCCYWENPVYETVKFVQDAKTGKFHDRIYNFIITTGSPTSSLVGEASVNIVVYVNTTSAAIVSFPFKSSISEGVLHVSIQRVQENDCQRDLDESKVENTESGNKTLKRYFSNGDAEEGTKTNSTEDEPLRKTMSGLNGNSRASSGSDITLSNSGSSSGLNTPRELAVKNNDTMNASNYQVQHRVQWEWSLNTADDSTRDDTTNSSRDAFVIGRSQLALDNSVLCVDRLMRHGNRQAAQETENALPIGGGYGLESSGPLSSAAEEGRGEEASVVLGEDEPPIHLPSNAPASYGIKCLFVIWWPRRIITCSSLQQPPQLSDLLVGLCVKGQK</sequence>